<dbReference type="InterPro" id="IPR001810">
    <property type="entry name" value="F-box_dom"/>
</dbReference>
<dbReference type="Gene3D" id="1.20.1280.50">
    <property type="match status" value="1"/>
</dbReference>
<accession>A0A392M6J3</accession>
<dbReference type="PANTHER" id="PTHR31293">
    <property type="entry name" value="RNI-LIKE SUPERFAMILY PROTEIN"/>
    <property type="match status" value="1"/>
</dbReference>
<dbReference type="PANTHER" id="PTHR31293:SF12">
    <property type="entry name" value="RNI-LIKE SUPERFAMILY PROTEIN"/>
    <property type="match status" value="1"/>
</dbReference>
<dbReference type="CDD" id="cd22160">
    <property type="entry name" value="F-box_AtFBL13-like"/>
    <property type="match status" value="1"/>
</dbReference>
<dbReference type="Pfam" id="PF24758">
    <property type="entry name" value="LRR_At5g56370"/>
    <property type="match status" value="1"/>
</dbReference>
<dbReference type="InterPro" id="IPR055411">
    <property type="entry name" value="LRR_FXL15/At3g58940/PEG3-like"/>
</dbReference>
<comment type="caution">
    <text evidence="2">The sequence shown here is derived from an EMBL/GenBank/DDBJ whole genome shotgun (WGS) entry which is preliminary data.</text>
</comment>
<dbReference type="InterPro" id="IPR036047">
    <property type="entry name" value="F-box-like_dom_sf"/>
</dbReference>
<dbReference type="AlphaFoldDB" id="A0A392M6J3"/>
<dbReference type="InterPro" id="IPR055294">
    <property type="entry name" value="FBL60-like"/>
</dbReference>
<dbReference type="Proteomes" id="UP000265520">
    <property type="component" value="Unassembled WGS sequence"/>
</dbReference>
<evidence type="ECO:0000259" key="1">
    <source>
        <dbReference type="SMART" id="SM00256"/>
    </source>
</evidence>
<dbReference type="InterPro" id="IPR053781">
    <property type="entry name" value="F-box_AtFBL13-like"/>
</dbReference>
<gene>
    <name evidence="2" type="ORF">A2U01_0003886</name>
</gene>
<dbReference type="Pfam" id="PF00646">
    <property type="entry name" value="F-box"/>
    <property type="match status" value="1"/>
</dbReference>
<name>A0A392M6J3_9FABA</name>
<evidence type="ECO:0000313" key="3">
    <source>
        <dbReference type="Proteomes" id="UP000265520"/>
    </source>
</evidence>
<feature type="domain" description="F-box" evidence="1">
    <location>
        <begin position="12"/>
        <end position="51"/>
    </location>
</feature>
<organism evidence="2 3">
    <name type="scientific">Trifolium medium</name>
    <dbReference type="NCBI Taxonomy" id="97028"/>
    <lineage>
        <taxon>Eukaryota</taxon>
        <taxon>Viridiplantae</taxon>
        <taxon>Streptophyta</taxon>
        <taxon>Embryophyta</taxon>
        <taxon>Tracheophyta</taxon>
        <taxon>Spermatophyta</taxon>
        <taxon>Magnoliopsida</taxon>
        <taxon>eudicotyledons</taxon>
        <taxon>Gunneridae</taxon>
        <taxon>Pentapetalae</taxon>
        <taxon>rosids</taxon>
        <taxon>fabids</taxon>
        <taxon>Fabales</taxon>
        <taxon>Fabaceae</taxon>
        <taxon>Papilionoideae</taxon>
        <taxon>50 kb inversion clade</taxon>
        <taxon>NPAAA clade</taxon>
        <taxon>Hologalegina</taxon>
        <taxon>IRL clade</taxon>
        <taxon>Trifolieae</taxon>
        <taxon>Trifolium</taxon>
    </lineage>
</organism>
<reference evidence="2 3" key="1">
    <citation type="journal article" date="2018" name="Front. Plant Sci.">
        <title>Red Clover (Trifolium pratense) and Zigzag Clover (T. medium) - A Picture of Genomic Similarities and Differences.</title>
        <authorList>
            <person name="Dluhosova J."/>
            <person name="Istvanek J."/>
            <person name="Nedelnik J."/>
            <person name="Repkova J."/>
        </authorList>
    </citation>
    <scope>NUCLEOTIDE SEQUENCE [LARGE SCALE GENOMIC DNA]</scope>
    <source>
        <strain evidence="3">cv. 10/8</strain>
        <tissue evidence="2">Leaf</tissue>
    </source>
</reference>
<keyword evidence="3" id="KW-1185">Reference proteome</keyword>
<dbReference type="SUPFAM" id="SSF81383">
    <property type="entry name" value="F-box domain"/>
    <property type="match status" value="1"/>
</dbReference>
<evidence type="ECO:0000313" key="2">
    <source>
        <dbReference type="EMBL" id="MCH83072.1"/>
    </source>
</evidence>
<sequence>MAEEEEDIISTLPDVILCHILSFLQTKQSVATTILSKRWNYLWRSVPSLNLGHTELTDQNAYIRFTHFVNSVLLSRIKNFQLSFTYHDYRILSPHSPMDSVTKWVNFVVQRGVQYIDLYAGIPGLGEMPISILTCSTLVDLKIQNYSVENGSSPVTLPSLKKLHLFRIWFYELRDFMLFLAGCPILENLYTFDVTFFDPKESLTCDEWKTFCLTNLTTADIDCFRSPFPLKAVDNVSSLRLEIDKVNCRNDFIHTFRNLTQLAFVCCKVLNCGCGRRCGCGRGCCECVYCGCCSAQCDCCGVKSF</sequence>
<proteinExistence type="predicted"/>
<dbReference type="SMART" id="SM00256">
    <property type="entry name" value="FBOX"/>
    <property type="match status" value="1"/>
</dbReference>
<dbReference type="EMBL" id="LXQA010004610">
    <property type="protein sequence ID" value="MCH83072.1"/>
    <property type="molecule type" value="Genomic_DNA"/>
</dbReference>
<protein>
    <submittedName>
        <fullName evidence="2">F-box/LRR-repeat protein</fullName>
    </submittedName>
</protein>